<dbReference type="GO" id="GO:0033619">
    <property type="term" value="P:membrane protein proteolysis"/>
    <property type="evidence" value="ECO:0007669"/>
    <property type="project" value="TreeGrafter"/>
</dbReference>
<feature type="transmembrane region" description="Helical" evidence="9">
    <location>
        <begin position="346"/>
        <end position="364"/>
    </location>
</feature>
<feature type="transmembrane region" description="Helical" evidence="9">
    <location>
        <begin position="53"/>
        <end position="74"/>
    </location>
</feature>
<evidence type="ECO:0000256" key="7">
    <source>
        <dbReference type="ARBA" id="ARBA00023136"/>
    </source>
</evidence>
<dbReference type="InterPro" id="IPR006639">
    <property type="entry name" value="Preselin/SPP"/>
</dbReference>
<dbReference type="SMART" id="SM00730">
    <property type="entry name" value="PSN"/>
    <property type="match status" value="1"/>
</dbReference>
<name>A0A0D2WGG3_CAPO3</name>
<evidence type="ECO:0000256" key="8">
    <source>
        <dbReference type="SAM" id="MobiDB-lite"/>
    </source>
</evidence>
<dbReference type="AlphaFoldDB" id="A0A0D2WGG3"/>
<reference evidence="11" key="1">
    <citation type="submission" date="2011-02" db="EMBL/GenBank/DDBJ databases">
        <title>The Genome Sequence of Capsaspora owczarzaki ATCC 30864.</title>
        <authorList>
            <person name="Russ C."/>
            <person name="Cuomo C."/>
            <person name="Burger G."/>
            <person name="Gray M.W."/>
            <person name="Holland P.W.H."/>
            <person name="King N."/>
            <person name="Lang F.B.F."/>
            <person name="Roger A.J."/>
            <person name="Ruiz-Trillo I."/>
            <person name="Young S.K."/>
            <person name="Zeng Q."/>
            <person name="Gargeya S."/>
            <person name="Alvarado L."/>
            <person name="Berlin A."/>
            <person name="Chapman S.B."/>
            <person name="Chen Z."/>
            <person name="Freedman E."/>
            <person name="Gellesch M."/>
            <person name="Goldberg J."/>
            <person name="Griggs A."/>
            <person name="Gujja S."/>
            <person name="Heilman E."/>
            <person name="Heiman D."/>
            <person name="Howarth C."/>
            <person name="Mehta T."/>
            <person name="Neiman D."/>
            <person name="Pearson M."/>
            <person name="Roberts A."/>
            <person name="Saif S."/>
            <person name="Shea T."/>
            <person name="Shenoy N."/>
            <person name="Sisk P."/>
            <person name="Stolte C."/>
            <person name="Sykes S."/>
            <person name="White J."/>
            <person name="Yandava C."/>
            <person name="Haas B."/>
            <person name="Nusbaum C."/>
            <person name="Birren B."/>
        </authorList>
    </citation>
    <scope>NUCLEOTIDE SEQUENCE</scope>
    <source>
        <strain evidence="11">ATCC 30864</strain>
    </source>
</reference>
<dbReference type="GO" id="GO:0098553">
    <property type="term" value="C:lumenal side of endoplasmic reticulum membrane"/>
    <property type="evidence" value="ECO:0007669"/>
    <property type="project" value="TreeGrafter"/>
</dbReference>
<feature type="transmembrane region" description="Helical" evidence="9">
    <location>
        <begin position="102"/>
        <end position="118"/>
    </location>
</feature>
<dbReference type="GO" id="GO:0098554">
    <property type="term" value="C:cytoplasmic side of endoplasmic reticulum membrane"/>
    <property type="evidence" value="ECO:0007669"/>
    <property type="project" value="TreeGrafter"/>
</dbReference>
<evidence type="ECO:0008006" key="12">
    <source>
        <dbReference type="Google" id="ProtNLM"/>
    </source>
</evidence>
<comment type="similarity">
    <text evidence="2">Belongs to the peptidase A22B family.</text>
</comment>
<evidence type="ECO:0000256" key="5">
    <source>
        <dbReference type="ARBA" id="ARBA00022824"/>
    </source>
</evidence>
<evidence type="ECO:0000256" key="2">
    <source>
        <dbReference type="ARBA" id="ARBA00006859"/>
    </source>
</evidence>
<dbReference type="STRING" id="595528.A0A0D2WGG3"/>
<feature type="compositionally biased region" description="Acidic residues" evidence="8">
    <location>
        <begin position="377"/>
        <end position="386"/>
    </location>
</feature>
<accession>A0A0D2WGG3</accession>
<organism evidence="10 11">
    <name type="scientific">Capsaspora owczarzaki (strain ATCC 30864)</name>
    <dbReference type="NCBI Taxonomy" id="595528"/>
    <lineage>
        <taxon>Eukaryota</taxon>
        <taxon>Filasterea</taxon>
        <taxon>Capsaspora</taxon>
    </lineage>
</organism>
<dbReference type="EMBL" id="KE346360">
    <property type="protein sequence ID" value="KJE88500.1"/>
    <property type="molecule type" value="Genomic_DNA"/>
</dbReference>
<feature type="transmembrane region" description="Helical" evidence="9">
    <location>
        <begin position="237"/>
        <end position="261"/>
    </location>
</feature>
<feature type="transmembrane region" description="Helical" evidence="9">
    <location>
        <begin position="211"/>
        <end position="230"/>
    </location>
</feature>
<keyword evidence="6 9" id="KW-1133">Transmembrane helix</keyword>
<evidence type="ECO:0000256" key="3">
    <source>
        <dbReference type="ARBA" id="ARBA00022692"/>
    </source>
</evidence>
<evidence type="ECO:0000256" key="9">
    <source>
        <dbReference type="SAM" id="Phobius"/>
    </source>
</evidence>
<evidence type="ECO:0000256" key="6">
    <source>
        <dbReference type="ARBA" id="ARBA00022989"/>
    </source>
</evidence>
<evidence type="ECO:0000313" key="11">
    <source>
        <dbReference type="Proteomes" id="UP000008743"/>
    </source>
</evidence>
<proteinExistence type="inferred from homology"/>
<sequence>MAEHHDGESALEQTVETVAQAVAAVVESVDTLASTLDPLQPQGTAIKDEGGELGLYATYGALLLMAVVPIIVGARRSVVAVKAKDENGQATTESMTSHDAKMFPIIASCMLFGLYVVFKLFSPELVNFVLTGYFMLLGVFALAKTIRQSVEHLAPAILVAEPFRFQITRSHRDNPALKADWFDLSVDFLDLACLALAAVVGAWYLFTKHWIANNIFGLVFATNAIELLALGSFKVGAILLSGLFIYDIFWVFGTNVMVTVARSFDAPVKLVFPKDIFVHGFAATNHAMLGLGDIVIPGIVIALLLRFDRSRSQTAAPYFSVGMLAYFVGLATTIFVMHVFKAAQPALLYLVPTCLGFPVVFSWLRGEFGELNAYQDNPDEEEEAGEEDKAQEGAEQRPGASSADAKEAVAPSQVETTTGPTTRKRSSKKAD</sequence>
<dbReference type="MEROPS" id="A22.003"/>
<feature type="transmembrane region" description="Helical" evidence="9">
    <location>
        <begin position="124"/>
        <end position="143"/>
    </location>
</feature>
<dbReference type="PANTHER" id="PTHR12174">
    <property type="entry name" value="SIGNAL PEPTIDE PEPTIDASE"/>
    <property type="match status" value="1"/>
</dbReference>
<feature type="transmembrane region" description="Helical" evidence="9">
    <location>
        <begin position="317"/>
        <end position="340"/>
    </location>
</feature>
<keyword evidence="5" id="KW-0256">Endoplasmic reticulum</keyword>
<dbReference type="Proteomes" id="UP000008743">
    <property type="component" value="Unassembled WGS sequence"/>
</dbReference>
<dbReference type="PANTHER" id="PTHR12174:SF23">
    <property type="entry name" value="MINOR HISTOCOMPATIBILITY ANTIGEN H13"/>
    <property type="match status" value="1"/>
</dbReference>
<keyword evidence="7 9" id="KW-0472">Membrane</keyword>
<feature type="transmembrane region" description="Helical" evidence="9">
    <location>
        <begin position="188"/>
        <end position="205"/>
    </location>
</feature>
<dbReference type="eggNOG" id="KOG2443">
    <property type="taxonomic scope" value="Eukaryota"/>
</dbReference>
<gene>
    <name evidence="10" type="ORF">CAOG_008391</name>
</gene>
<dbReference type="Pfam" id="PF04258">
    <property type="entry name" value="Peptidase_A22B"/>
    <property type="match status" value="1"/>
</dbReference>
<dbReference type="OrthoDB" id="29661at2759"/>
<feature type="compositionally biased region" description="Basic residues" evidence="8">
    <location>
        <begin position="422"/>
        <end position="431"/>
    </location>
</feature>
<feature type="region of interest" description="Disordered" evidence="8">
    <location>
        <begin position="376"/>
        <end position="431"/>
    </location>
</feature>
<keyword evidence="4" id="KW-0378">Hydrolase</keyword>
<evidence type="ECO:0000256" key="1">
    <source>
        <dbReference type="ARBA" id="ARBA00004477"/>
    </source>
</evidence>
<feature type="transmembrane region" description="Helical" evidence="9">
    <location>
        <begin position="281"/>
        <end position="305"/>
    </location>
</feature>
<dbReference type="GO" id="GO:0042500">
    <property type="term" value="F:aspartic endopeptidase activity, intramembrane cleaving"/>
    <property type="evidence" value="ECO:0007669"/>
    <property type="project" value="InterPro"/>
</dbReference>
<dbReference type="FunCoup" id="A0A0D2WGG3">
    <property type="interactions" value="149"/>
</dbReference>
<keyword evidence="3 9" id="KW-0812">Transmembrane</keyword>
<dbReference type="PhylomeDB" id="A0A0D2WGG3"/>
<keyword evidence="11" id="KW-1185">Reference proteome</keyword>
<dbReference type="InParanoid" id="A0A0D2WGG3"/>
<evidence type="ECO:0000256" key="4">
    <source>
        <dbReference type="ARBA" id="ARBA00022801"/>
    </source>
</evidence>
<evidence type="ECO:0000313" key="10">
    <source>
        <dbReference type="EMBL" id="KJE88500.1"/>
    </source>
</evidence>
<dbReference type="GO" id="GO:0006465">
    <property type="term" value="P:signal peptide processing"/>
    <property type="evidence" value="ECO:0007669"/>
    <property type="project" value="TreeGrafter"/>
</dbReference>
<dbReference type="InterPro" id="IPR007369">
    <property type="entry name" value="Peptidase_A22B_SPP"/>
</dbReference>
<protein>
    <recommendedName>
        <fullName evidence="12">Signal peptide peptidase</fullName>
    </recommendedName>
</protein>
<comment type="subcellular location">
    <subcellularLocation>
        <location evidence="1">Endoplasmic reticulum membrane</location>
        <topology evidence="1">Multi-pass membrane protein</topology>
    </subcellularLocation>
</comment>